<dbReference type="InterPro" id="IPR043128">
    <property type="entry name" value="Rev_trsase/Diguanyl_cyclase"/>
</dbReference>
<keyword evidence="7" id="KW-1185">Reference proteome</keyword>
<evidence type="ECO:0000259" key="5">
    <source>
        <dbReference type="PROSITE" id="PS50887"/>
    </source>
</evidence>
<evidence type="ECO:0000313" key="6">
    <source>
        <dbReference type="EMBL" id="RZU33906.1"/>
    </source>
</evidence>
<name>A0A4V2G2R9_9ACTN</name>
<dbReference type="CDD" id="cd01949">
    <property type="entry name" value="GGDEF"/>
    <property type="match status" value="1"/>
</dbReference>
<accession>A0A4V2G2R9</accession>
<feature type="domain" description="PAC" evidence="4">
    <location>
        <begin position="392"/>
        <end position="443"/>
    </location>
</feature>
<evidence type="ECO:0000259" key="4">
    <source>
        <dbReference type="PROSITE" id="PS50113"/>
    </source>
</evidence>
<evidence type="ECO:0000259" key="3">
    <source>
        <dbReference type="PROSITE" id="PS50112"/>
    </source>
</evidence>
<dbReference type="InterPro" id="IPR000160">
    <property type="entry name" value="GGDEF_dom"/>
</dbReference>
<dbReference type="PROSITE" id="PS50113">
    <property type="entry name" value="PAC"/>
    <property type="match status" value="1"/>
</dbReference>
<dbReference type="PROSITE" id="PS50112">
    <property type="entry name" value="PAS"/>
    <property type="match status" value="1"/>
</dbReference>
<feature type="region of interest" description="Disordered" evidence="1">
    <location>
        <begin position="592"/>
        <end position="617"/>
    </location>
</feature>
<dbReference type="InterPro" id="IPR029787">
    <property type="entry name" value="Nucleotide_cyclase"/>
</dbReference>
<dbReference type="InterPro" id="IPR013767">
    <property type="entry name" value="PAS_fold"/>
</dbReference>
<comment type="caution">
    <text evidence="6">The sequence shown here is derived from an EMBL/GenBank/DDBJ whole genome shotgun (WGS) entry which is preliminary data.</text>
</comment>
<gene>
    <name evidence="6" type="ORF">BKA19_3647</name>
</gene>
<feature type="transmembrane region" description="Helical" evidence="2">
    <location>
        <begin position="188"/>
        <end position="205"/>
    </location>
</feature>
<dbReference type="RefSeq" id="WP_104528831.1">
    <property type="nucleotide sequence ID" value="NZ_POQT01000018.1"/>
</dbReference>
<feature type="transmembrane region" description="Helical" evidence="2">
    <location>
        <begin position="256"/>
        <end position="275"/>
    </location>
</feature>
<proteinExistence type="predicted"/>
<dbReference type="NCBIfam" id="TIGR00254">
    <property type="entry name" value="GGDEF"/>
    <property type="match status" value="1"/>
</dbReference>
<dbReference type="Pfam" id="PF00990">
    <property type="entry name" value="GGDEF"/>
    <property type="match status" value="1"/>
</dbReference>
<protein>
    <submittedName>
        <fullName evidence="6">PAS domain S-box-containing protein/diguanylate cyclase (GGDEF)-like protein</fullName>
    </submittedName>
</protein>
<keyword evidence="2" id="KW-0472">Membrane</keyword>
<feature type="transmembrane region" description="Helical" evidence="2">
    <location>
        <begin position="130"/>
        <end position="148"/>
    </location>
</feature>
<dbReference type="Gene3D" id="3.30.450.20">
    <property type="entry name" value="PAS domain"/>
    <property type="match status" value="1"/>
</dbReference>
<feature type="transmembrane region" description="Helical" evidence="2">
    <location>
        <begin position="281"/>
        <end position="302"/>
    </location>
</feature>
<keyword evidence="2" id="KW-1133">Transmembrane helix</keyword>
<dbReference type="OrthoDB" id="8526884at2"/>
<dbReference type="EMBL" id="SHKV01000001">
    <property type="protein sequence ID" value="RZU33906.1"/>
    <property type="molecule type" value="Genomic_DNA"/>
</dbReference>
<dbReference type="InterPro" id="IPR000700">
    <property type="entry name" value="PAS-assoc_C"/>
</dbReference>
<dbReference type="PANTHER" id="PTHR44757">
    <property type="entry name" value="DIGUANYLATE CYCLASE DGCP"/>
    <property type="match status" value="1"/>
</dbReference>
<dbReference type="SUPFAM" id="SSF55073">
    <property type="entry name" value="Nucleotide cyclase"/>
    <property type="match status" value="1"/>
</dbReference>
<keyword evidence="2" id="KW-0812">Transmembrane</keyword>
<dbReference type="PROSITE" id="PS50887">
    <property type="entry name" value="GGDEF"/>
    <property type="match status" value="1"/>
</dbReference>
<dbReference type="InterPro" id="IPR035965">
    <property type="entry name" value="PAS-like_dom_sf"/>
</dbReference>
<dbReference type="AlphaFoldDB" id="A0A4V2G2R9"/>
<feature type="domain" description="PAS" evidence="3">
    <location>
        <begin position="318"/>
        <end position="381"/>
    </location>
</feature>
<dbReference type="InterPro" id="IPR000014">
    <property type="entry name" value="PAS"/>
</dbReference>
<feature type="transmembrane region" description="Helical" evidence="2">
    <location>
        <begin position="163"/>
        <end position="181"/>
    </location>
</feature>
<organism evidence="6 7">
    <name type="scientific">Blastococcus saxobsidens</name>
    <dbReference type="NCBI Taxonomy" id="138336"/>
    <lineage>
        <taxon>Bacteria</taxon>
        <taxon>Bacillati</taxon>
        <taxon>Actinomycetota</taxon>
        <taxon>Actinomycetes</taxon>
        <taxon>Geodermatophilales</taxon>
        <taxon>Geodermatophilaceae</taxon>
        <taxon>Blastococcus</taxon>
    </lineage>
</organism>
<evidence type="ECO:0000256" key="1">
    <source>
        <dbReference type="SAM" id="MobiDB-lite"/>
    </source>
</evidence>
<dbReference type="CDD" id="cd00130">
    <property type="entry name" value="PAS"/>
    <property type="match status" value="1"/>
</dbReference>
<feature type="transmembrane region" description="Helical" evidence="2">
    <location>
        <begin position="68"/>
        <end position="91"/>
    </location>
</feature>
<feature type="domain" description="GGDEF" evidence="5">
    <location>
        <begin position="474"/>
        <end position="605"/>
    </location>
</feature>
<feature type="transmembrane region" description="Helical" evidence="2">
    <location>
        <begin position="12"/>
        <end position="32"/>
    </location>
</feature>
<dbReference type="InterPro" id="IPR052155">
    <property type="entry name" value="Biofilm_reg_signaling"/>
</dbReference>
<feature type="transmembrane region" description="Helical" evidence="2">
    <location>
        <begin position="38"/>
        <end position="56"/>
    </location>
</feature>
<dbReference type="NCBIfam" id="TIGR00229">
    <property type="entry name" value="sensory_box"/>
    <property type="match status" value="1"/>
</dbReference>
<dbReference type="SMART" id="SM00267">
    <property type="entry name" value="GGDEF"/>
    <property type="match status" value="1"/>
</dbReference>
<dbReference type="GO" id="GO:0006355">
    <property type="term" value="P:regulation of DNA-templated transcription"/>
    <property type="evidence" value="ECO:0007669"/>
    <property type="project" value="InterPro"/>
</dbReference>
<dbReference type="PANTHER" id="PTHR44757:SF2">
    <property type="entry name" value="BIOFILM ARCHITECTURE MAINTENANCE PROTEIN MBAA"/>
    <property type="match status" value="1"/>
</dbReference>
<dbReference type="Gene3D" id="3.30.70.270">
    <property type="match status" value="1"/>
</dbReference>
<feature type="transmembrane region" description="Helical" evidence="2">
    <location>
        <begin position="97"/>
        <end position="118"/>
    </location>
</feature>
<dbReference type="SMART" id="SM00091">
    <property type="entry name" value="PAS"/>
    <property type="match status" value="1"/>
</dbReference>
<dbReference type="Proteomes" id="UP000292507">
    <property type="component" value="Unassembled WGS sequence"/>
</dbReference>
<reference evidence="6 7" key="1">
    <citation type="submission" date="2019-02" db="EMBL/GenBank/DDBJ databases">
        <title>Sequencing the genomes of 1000 actinobacteria strains.</title>
        <authorList>
            <person name="Klenk H.-P."/>
        </authorList>
    </citation>
    <scope>NUCLEOTIDE SEQUENCE [LARGE SCALE GENOMIC DNA]</scope>
    <source>
        <strain evidence="6 7">DSM 44509</strain>
    </source>
</reference>
<dbReference type="SUPFAM" id="SSF55785">
    <property type="entry name" value="PYP-like sensor domain (PAS domain)"/>
    <property type="match status" value="1"/>
</dbReference>
<evidence type="ECO:0000313" key="7">
    <source>
        <dbReference type="Proteomes" id="UP000292507"/>
    </source>
</evidence>
<dbReference type="FunFam" id="3.30.70.270:FF:000001">
    <property type="entry name" value="Diguanylate cyclase domain protein"/>
    <property type="match status" value="1"/>
</dbReference>
<dbReference type="Pfam" id="PF00989">
    <property type="entry name" value="PAS"/>
    <property type="match status" value="1"/>
</dbReference>
<evidence type="ECO:0000256" key="2">
    <source>
        <dbReference type="SAM" id="Phobius"/>
    </source>
</evidence>
<sequence length="617" mass="64149">MTGHTPPIARAAWLHTALAVLVVAVIVTVVPAGPWRPAAEVVLFGLGTSAVLCALRRHRTRLVVAWRAIGAGLGFFAASCVAEVVALSGIAPGPSSAVESLLDVAAYAALVVGALGVIRSGRRRRDWSSWIDTATLLLAAGLAILAVGGDRRSMSVDLVEVDIGTPLVTVVLLFVCVPLAMSRGGRSVTTMAFLVAGVFTVIGYGGRILGDTALRDAPLLDPLPLLAVAALCLAGRHPAVATMGEPPSSVHEDTGSRVLGLGAALLVSPALLILWTLGRGGIGYVLGIGSATLTGLALWRLMALDRERERIRVALDASQTRLELLLANSADVISIIASDGTISYMSPAVESLLGRPASYYVGREAITLADPRDQARLRAVVASAGPATGGFTDTDIRVQHSSGNARWVEMRISGRVDAAGIEGWVVNIREITDRKLFEDELRRQATTDPLTGLLNRTAFNDRLVAATADADPAAPPAVLFVDVDDFKSINDTLGHAAGDELLLAVAGRLSADVRGDDVVARLGGDEFALLLMDADADRLRDVADRLLAAVRLPVQLAGRPVTVTASVGGALAGPGCTAEELLHRADTAMYSAKRGGKDSRALSGTTPAPVPGSDART</sequence>